<dbReference type="InterPro" id="IPR029070">
    <property type="entry name" value="Chitinase_insertion_sf"/>
</dbReference>
<dbReference type="PANTHER" id="PTHR46066">
    <property type="entry name" value="CHITINASE DOMAIN-CONTAINING PROTEIN 1 FAMILY MEMBER"/>
    <property type="match status" value="1"/>
</dbReference>
<proteinExistence type="predicted"/>
<gene>
    <name evidence="4" type="ORF">CHM34_17785</name>
</gene>
<evidence type="ECO:0000256" key="2">
    <source>
        <dbReference type="SAM" id="Phobius"/>
    </source>
</evidence>
<evidence type="ECO:0000313" key="4">
    <source>
        <dbReference type="EMBL" id="OYD06150.1"/>
    </source>
</evidence>
<reference evidence="4 5" key="1">
    <citation type="submission" date="2017-07" db="EMBL/GenBank/DDBJ databases">
        <title>The genome sequence of Paludifilum halophilum highlights mechanisms for microbial adaptation to high salt environemnts.</title>
        <authorList>
            <person name="Belbahri L."/>
        </authorList>
    </citation>
    <scope>NUCLEOTIDE SEQUENCE [LARGE SCALE GENOMIC DNA]</scope>
    <source>
        <strain evidence="4 5">DSM 102817</strain>
    </source>
</reference>
<evidence type="ECO:0000256" key="1">
    <source>
        <dbReference type="SAM" id="MobiDB-lite"/>
    </source>
</evidence>
<feature type="compositionally biased region" description="Polar residues" evidence="1">
    <location>
        <begin position="125"/>
        <end position="135"/>
    </location>
</feature>
<dbReference type="AlphaFoldDB" id="A0A235B1H0"/>
<dbReference type="SUPFAM" id="SSF51445">
    <property type="entry name" value="(Trans)glycosidases"/>
    <property type="match status" value="1"/>
</dbReference>
<dbReference type="Proteomes" id="UP000215459">
    <property type="component" value="Unassembled WGS sequence"/>
</dbReference>
<dbReference type="InterPro" id="IPR017853">
    <property type="entry name" value="GH"/>
</dbReference>
<dbReference type="PANTHER" id="PTHR46066:SF2">
    <property type="entry name" value="CHITINASE DOMAIN-CONTAINING PROTEIN 1"/>
    <property type="match status" value="1"/>
</dbReference>
<dbReference type="Pfam" id="PF00704">
    <property type="entry name" value="Glyco_hydro_18"/>
    <property type="match status" value="1"/>
</dbReference>
<dbReference type="InterPro" id="IPR001223">
    <property type="entry name" value="Glyco_hydro18_cat"/>
</dbReference>
<dbReference type="EMBL" id="NOWF01000018">
    <property type="protein sequence ID" value="OYD06150.1"/>
    <property type="molecule type" value="Genomic_DNA"/>
</dbReference>
<feature type="compositionally biased region" description="Basic and acidic residues" evidence="1">
    <location>
        <begin position="86"/>
        <end position="96"/>
    </location>
</feature>
<keyword evidence="2" id="KW-1133">Transmembrane helix</keyword>
<evidence type="ECO:0000313" key="5">
    <source>
        <dbReference type="Proteomes" id="UP000215459"/>
    </source>
</evidence>
<feature type="compositionally biased region" description="Low complexity" evidence="1">
    <location>
        <begin position="156"/>
        <end position="167"/>
    </location>
</feature>
<dbReference type="GO" id="GO:0005975">
    <property type="term" value="P:carbohydrate metabolic process"/>
    <property type="evidence" value="ECO:0007669"/>
    <property type="project" value="InterPro"/>
</dbReference>
<keyword evidence="2" id="KW-0812">Transmembrane</keyword>
<feature type="compositionally biased region" description="Basic and acidic residues" evidence="1">
    <location>
        <begin position="137"/>
        <end position="152"/>
    </location>
</feature>
<feature type="region of interest" description="Disordered" evidence="1">
    <location>
        <begin position="64"/>
        <end position="195"/>
    </location>
</feature>
<dbReference type="RefSeq" id="WP_094265956.1">
    <property type="nucleotide sequence ID" value="NZ_NOWF01000018.1"/>
</dbReference>
<name>A0A235B1H0_9BACL</name>
<comment type="caution">
    <text evidence="4">The sequence shown here is derived from an EMBL/GenBank/DDBJ whole genome shotgun (WGS) entry which is preliminary data.</text>
</comment>
<dbReference type="OrthoDB" id="9766299at2"/>
<dbReference type="GO" id="GO:0008061">
    <property type="term" value="F:chitin binding"/>
    <property type="evidence" value="ECO:0007669"/>
    <property type="project" value="InterPro"/>
</dbReference>
<keyword evidence="2" id="KW-0472">Membrane</keyword>
<keyword evidence="5" id="KW-1185">Reference proteome</keyword>
<feature type="transmembrane region" description="Helical" evidence="2">
    <location>
        <begin position="32"/>
        <end position="53"/>
    </location>
</feature>
<evidence type="ECO:0000259" key="3">
    <source>
        <dbReference type="PROSITE" id="PS51910"/>
    </source>
</evidence>
<dbReference type="SMART" id="SM00636">
    <property type="entry name" value="Glyco_18"/>
    <property type="match status" value="1"/>
</dbReference>
<dbReference type="Gene3D" id="3.10.50.10">
    <property type="match status" value="1"/>
</dbReference>
<feature type="compositionally biased region" description="Basic and acidic residues" evidence="1">
    <location>
        <begin position="1"/>
        <end position="15"/>
    </location>
</feature>
<feature type="domain" description="GH18" evidence="3">
    <location>
        <begin position="197"/>
        <end position="510"/>
    </location>
</feature>
<dbReference type="InterPro" id="IPR011583">
    <property type="entry name" value="Chitinase_II/V-like_cat"/>
</dbReference>
<sequence length="516" mass="59025">MRNEYDLKPNRESKTRSAPSEKTNLRRKRFSWQNVAVCCLIFGVAGAGTYFSYAHFSGNSISEKATKTGSSEAGLAENNKPPRLGDPSESREKNPEGDDEWWDPETNPDPAVIAPEPKPDDSSSVKKGSTQNILHNNWRDPDMSRKPDRDSGGGEPSNEQPSSDSPNSPEPDEEEPPDEETHLLPPSVSEGPRDQPFQVSVWYPRWDEDQALQSLQANTETIDEVNLFGYQLQPDGSVGQPAGSDKQRKKAVQTARKQKLRIIPTITNQFSPSMLHELLKKESRRKQTADNILRFLQKNDYHGAEIQFQPIYEKDRDRFSLFIEELSQTLHDHDMWLSVAVYPKVEKPGRFPAQRAQDWSRLGKVADSFKMMAYNYSWGEPGPMTPISWMDDLLTFAENHVPAHKIYVGLSWYGYYWQDQRQYALHFPQIQKLLQQKDIDVQRDPNQEPYVEIQKDGETITGYYQDRISYEAKLNAILDKHPEIAGVSHWYLGTEDPGVWKAIQKEIGTPDQADQE</sequence>
<accession>A0A235B1H0</accession>
<feature type="region of interest" description="Disordered" evidence="1">
    <location>
        <begin position="1"/>
        <end position="25"/>
    </location>
</feature>
<dbReference type="Gene3D" id="3.20.20.80">
    <property type="entry name" value="Glycosidases"/>
    <property type="match status" value="1"/>
</dbReference>
<dbReference type="PROSITE" id="PS51910">
    <property type="entry name" value="GH18_2"/>
    <property type="match status" value="1"/>
</dbReference>
<protein>
    <recommendedName>
        <fullName evidence="3">GH18 domain-containing protein</fullName>
    </recommendedName>
</protein>
<organism evidence="4 5">
    <name type="scientific">Paludifilum halophilum</name>
    <dbReference type="NCBI Taxonomy" id="1642702"/>
    <lineage>
        <taxon>Bacteria</taxon>
        <taxon>Bacillati</taxon>
        <taxon>Bacillota</taxon>
        <taxon>Bacilli</taxon>
        <taxon>Bacillales</taxon>
        <taxon>Thermoactinomycetaceae</taxon>
        <taxon>Paludifilum</taxon>
    </lineage>
</organism>